<dbReference type="VEuPathDB" id="FungiDB:PABG_05635"/>
<accession>A0A1D2JG97</accession>
<evidence type="ECO:0000313" key="3">
    <source>
        <dbReference type="Proteomes" id="UP000242814"/>
    </source>
</evidence>
<dbReference type="Proteomes" id="UP000242814">
    <property type="component" value="Unassembled WGS sequence"/>
</dbReference>
<comment type="caution">
    <text evidence="2">The sequence shown here is derived from an EMBL/GenBank/DDBJ whole genome shotgun (WGS) entry which is preliminary data.</text>
</comment>
<protein>
    <submittedName>
        <fullName evidence="2">Uncharacterized protein</fullName>
    </submittedName>
</protein>
<gene>
    <name evidence="2" type="ORF">ACO22_03380</name>
</gene>
<evidence type="ECO:0000256" key="1">
    <source>
        <dbReference type="SAM" id="MobiDB-lite"/>
    </source>
</evidence>
<dbReference type="AlphaFoldDB" id="A0A1D2JG97"/>
<name>A0A1D2JG97_PARBR</name>
<sequence>MTRDGRVRHIRRIVSSSLTSGPSLSTLANGWEVRQQLHWVVSFQIWAREPNPSRHARHRSASLCILGSRCAGRCTKLLLVSPIAPERLRGILSFSIRWKTAPKGVIPPAKRNSRCEHPTSTSQVSSTKRKANCTRHRTIRTTTTATERRRSRGAVEVDQLNSKGCYHILNSQQMLAGQLILVYSNLELHWTSRFLFRLCQLM</sequence>
<reference evidence="2 3" key="1">
    <citation type="submission" date="2016-06" db="EMBL/GenBank/DDBJ databases">
        <authorList>
            <person name="Kjaerup R.B."/>
            <person name="Dalgaard T.S."/>
            <person name="Juul-Madsen H.R."/>
        </authorList>
    </citation>
    <scope>NUCLEOTIDE SEQUENCE [LARGE SCALE GENOMIC DNA]</scope>
    <source>
        <strain evidence="2 3">Pb300</strain>
    </source>
</reference>
<evidence type="ECO:0000313" key="2">
    <source>
        <dbReference type="EMBL" id="ODH32311.1"/>
    </source>
</evidence>
<feature type="region of interest" description="Disordered" evidence="1">
    <location>
        <begin position="108"/>
        <end position="132"/>
    </location>
</feature>
<organism evidence="2 3">
    <name type="scientific">Paracoccidioides brasiliensis</name>
    <dbReference type="NCBI Taxonomy" id="121759"/>
    <lineage>
        <taxon>Eukaryota</taxon>
        <taxon>Fungi</taxon>
        <taxon>Dikarya</taxon>
        <taxon>Ascomycota</taxon>
        <taxon>Pezizomycotina</taxon>
        <taxon>Eurotiomycetes</taxon>
        <taxon>Eurotiomycetidae</taxon>
        <taxon>Onygenales</taxon>
        <taxon>Ajellomycetaceae</taxon>
        <taxon>Paracoccidioides</taxon>
    </lineage>
</organism>
<proteinExistence type="predicted"/>
<dbReference type="EMBL" id="LZYO01000115">
    <property type="protein sequence ID" value="ODH32311.1"/>
    <property type="molecule type" value="Genomic_DNA"/>
</dbReference>